<reference evidence="2" key="1">
    <citation type="submission" date="2015-04" db="UniProtKB">
        <authorList>
            <consortium name="EnsemblPlants"/>
        </authorList>
    </citation>
    <scope>IDENTIFICATION</scope>
</reference>
<keyword evidence="1" id="KW-0732">Signal</keyword>
<feature type="chain" id="PRO_5002352036" evidence="1">
    <location>
        <begin position="20"/>
        <end position="105"/>
    </location>
</feature>
<dbReference type="Proteomes" id="UP000026961">
    <property type="component" value="Chromosome 2"/>
</dbReference>
<dbReference type="Gramene" id="OGLUM02G28640.1">
    <property type="protein sequence ID" value="OGLUM02G28640.1"/>
    <property type="gene ID" value="OGLUM02G28640"/>
</dbReference>
<organism evidence="2">
    <name type="scientific">Oryza glumipatula</name>
    <dbReference type="NCBI Taxonomy" id="40148"/>
    <lineage>
        <taxon>Eukaryota</taxon>
        <taxon>Viridiplantae</taxon>
        <taxon>Streptophyta</taxon>
        <taxon>Embryophyta</taxon>
        <taxon>Tracheophyta</taxon>
        <taxon>Spermatophyta</taxon>
        <taxon>Magnoliopsida</taxon>
        <taxon>Liliopsida</taxon>
        <taxon>Poales</taxon>
        <taxon>Poaceae</taxon>
        <taxon>BOP clade</taxon>
        <taxon>Oryzoideae</taxon>
        <taxon>Oryzeae</taxon>
        <taxon>Oryzinae</taxon>
        <taxon>Oryza</taxon>
    </lineage>
</organism>
<dbReference type="EnsemblPlants" id="OGLUM02G28640.1">
    <property type="protein sequence ID" value="OGLUM02G28640.1"/>
    <property type="gene ID" value="OGLUM02G28640"/>
</dbReference>
<name>A0A0D9YWI0_9ORYZ</name>
<evidence type="ECO:0000313" key="3">
    <source>
        <dbReference type="Proteomes" id="UP000026961"/>
    </source>
</evidence>
<accession>A0A0D9YWI0</accession>
<feature type="signal peptide" evidence="1">
    <location>
        <begin position="1"/>
        <end position="19"/>
    </location>
</feature>
<protein>
    <submittedName>
        <fullName evidence="2">Uncharacterized protein</fullName>
    </submittedName>
</protein>
<keyword evidence="3" id="KW-1185">Reference proteome</keyword>
<evidence type="ECO:0000313" key="2">
    <source>
        <dbReference type="EnsemblPlants" id="OGLUM02G28640.1"/>
    </source>
</evidence>
<sequence>MHKLIIALALTVTCMHISGNVDDVAAAMRRARSRAPVGMTAFPSIGCTNREVVKARFDRHGEKIIEHELDRNGDSSLVIGGVLLLSGRRRKIGGEGELELSSSDS</sequence>
<reference evidence="2" key="2">
    <citation type="submission" date="2018-05" db="EMBL/GenBank/DDBJ databases">
        <title>OgluRS3 (Oryza glumaepatula Reference Sequence Version 3).</title>
        <authorList>
            <person name="Zhang J."/>
            <person name="Kudrna D."/>
            <person name="Lee S."/>
            <person name="Talag J."/>
            <person name="Welchert J."/>
            <person name="Wing R.A."/>
        </authorList>
    </citation>
    <scope>NUCLEOTIDE SEQUENCE [LARGE SCALE GENOMIC DNA]</scope>
</reference>
<evidence type="ECO:0000256" key="1">
    <source>
        <dbReference type="SAM" id="SignalP"/>
    </source>
</evidence>
<proteinExistence type="predicted"/>
<dbReference type="AlphaFoldDB" id="A0A0D9YWI0"/>
<dbReference type="HOGENOM" id="CLU_2240787_0_0_1"/>